<protein>
    <submittedName>
        <fullName evidence="2">Glycosyltransferase family 2 protein</fullName>
    </submittedName>
</protein>
<reference evidence="2 3" key="1">
    <citation type="submission" date="2022-08" db="EMBL/GenBank/DDBJ databases">
        <authorList>
            <person name="Li F."/>
        </authorList>
    </citation>
    <scope>NUCLEOTIDE SEQUENCE [LARGE SCALE GENOMIC DNA]</scope>
    <source>
        <strain evidence="2 3">10F1B-8-1</strain>
    </source>
</reference>
<dbReference type="Pfam" id="PF13641">
    <property type="entry name" value="Glyco_tranf_2_3"/>
    <property type="match status" value="1"/>
</dbReference>
<keyword evidence="3" id="KW-1185">Reference proteome</keyword>
<feature type="transmembrane region" description="Helical" evidence="1">
    <location>
        <begin position="462"/>
        <end position="480"/>
    </location>
</feature>
<dbReference type="PANTHER" id="PTHR43685:SF3">
    <property type="entry name" value="SLR2126 PROTEIN"/>
    <property type="match status" value="1"/>
</dbReference>
<keyword evidence="1" id="KW-1133">Transmembrane helix</keyword>
<feature type="transmembrane region" description="Helical" evidence="1">
    <location>
        <begin position="549"/>
        <end position="568"/>
    </location>
</feature>
<feature type="transmembrane region" description="Helical" evidence="1">
    <location>
        <begin position="711"/>
        <end position="731"/>
    </location>
</feature>
<evidence type="ECO:0000313" key="2">
    <source>
        <dbReference type="EMBL" id="MCS0499452.1"/>
    </source>
</evidence>
<feature type="transmembrane region" description="Helical" evidence="1">
    <location>
        <begin position="487"/>
        <end position="504"/>
    </location>
</feature>
<dbReference type="SUPFAM" id="SSF53448">
    <property type="entry name" value="Nucleotide-diphospho-sugar transferases"/>
    <property type="match status" value="1"/>
</dbReference>
<feature type="transmembrane region" description="Helical" evidence="1">
    <location>
        <begin position="684"/>
        <end position="704"/>
    </location>
</feature>
<proteinExistence type="predicted"/>
<dbReference type="Proteomes" id="UP001205337">
    <property type="component" value="Unassembled WGS sequence"/>
</dbReference>
<dbReference type="InterPro" id="IPR050834">
    <property type="entry name" value="Glycosyltransf_2"/>
</dbReference>
<feature type="transmembrane region" description="Helical" evidence="1">
    <location>
        <begin position="406"/>
        <end position="424"/>
    </location>
</feature>
<dbReference type="InterPro" id="IPR029044">
    <property type="entry name" value="Nucleotide-diphossugar_trans"/>
</dbReference>
<dbReference type="Gene3D" id="3.90.550.10">
    <property type="entry name" value="Spore Coat Polysaccharide Biosynthesis Protein SpsA, Chain A"/>
    <property type="match status" value="1"/>
</dbReference>
<evidence type="ECO:0000256" key="1">
    <source>
        <dbReference type="SAM" id="Phobius"/>
    </source>
</evidence>
<dbReference type="EMBL" id="JANTHX010000007">
    <property type="protein sequence ID" value="MCS0499452.1"/>
    <property type="molecule type" value="Genomic_DNA"/>
</dbReference>
<comment type="caution">
    <text evidence="2">The sequence shown here is derived from an EMBL/GenBank/DDBJ whole genome shotgun (WGS) entry which is preliminary data.</text>
</comment>
<feature type="transmembrane region" description="Helical" evidence="1">
    <location>
        <begin position="510"/>
        <end position="542"/>
    </location>
</feature>
<feature type="transmembrane region" description="Helical" evidence="1">
    <location>
        <begin position="436"/>
        <end position="456"/>
    </location>
</feature>
<feature type="transmembrane region" description="Helical" evidence="1">
    <location>
        <begin position="893"/>
        <end position="914"/>
    </location>
</feature>
<feature type="transmembrane region" description="Helical" evidence="1">
    <location>
        <begin position="652"/>
        <end position="672"/>
    </location>
</feature>
<evidence type="ECO:0000313" key="3">
    <source>
        <dbReference type="Proteomes" id="UP001205337"/>
    </source>
</evidence>
<name>A0ABT1ZFI1_9MICO</name>
<organism evidence="2 3">
    <name type="scientific">Protaetiibacter mangrovi</name>
    <dbReference type="NCBI Taxonomy" id="2970926"/>
    <lineage>
        <taxon>Bacteria</taxon>
        <taxon>Bacillati</taxon>
        <taxon>Actinomycetota</taxon>
        <taxon>Actinomycetes</taxon>
        <taxon>Micrococcales</taxon>
        <taxon>Microbacteriaceae</taxon>
        <taxon>Protaetiibacter</taxon>
    </lineage>
</organism>
<gene>
    <name evidence="2" type="ORF">NUH29_07805</name>
</gene>
<dbReference type="PANTHER" id="PTHR43685">
    <property type="entry name" value="GLYCOSYLTRANSFERASE"/>
    <property type="match status" value="1"/>
</dbReference>
<keyword evidence="1" id="KW-0472">Membrane</keyword>
<keyword evidence="1" id="KW-0812">Transmembrane</keyword>
<accession>A0ABT1ZFI1</accession>
<feature type="transmembrane region" description="Helical" evidence="1">
    <location>
        <begin position="350"/>
        <end position="372"/>
    </location>
</feature>
<sequence>MPRVTAILVVQDGDRWLDRTLAALASQTRRPEGLVVVAEPTTSFEPEVLEAAGVTQVVTATGGTFGVGIARALRAAPPQESADEWLWLLRADSAPEPDALQALLAAVEVAPSVAVAGPKLVDPDDHARLRSYGETMSRGGATVLLVDDELDQAQYDTVTDVLAVAVDGAIVRRVVWHAVDGLDAGLPSADAGLDLGVRVRLAGHRVVRVPAARVERGRRPEDVARRRPASVRLRRRIARTAQLHRRFVYAPGVLLPVHWVSLLPLAILRILGQLLAKRPGAVPGEVSAAFRGAFDPTVPGARARLRRARTVGWRAVAPLRMDGPALREHRAHERDQADERAGREPDLVRASFLGGGIWVVAVAIAVGVLTFWRLLGATTLEGGGLIPLTSDPTALWSRLGWGWREIGVGFLGAADPASLLWALLGSATWWDPSYAIVLLWLVALPFAALGAWWAATRLSERSWPPVAAAILWAAAPAFLGALGEGRVGAVLVHLLLPWFALALIEGARSWSAAAVAALLFAGIAAGSPVLAPVLLLAVVAWAFARPRGFARIIGVPIPAIVLFAPLVADAFRRGSPLAVLADPGVVQPYEPTSGWGLLIGRPDADVAGWEGILNALGLSGAAWGTLLPAVLLAPVAALALLALFLPGARRSIPALGLAAGGLATAWVAGHLQVTTLGLATTGPWPGAALSLYWLGLVGAAVVALESVARVAVPLGSIAVAAALVAVVPLLGAPILGTSPVHPGDGRILPALAAAAAQNEPGVGTLVLTPQPDGSLGAVLQRGEGATLDDQSALSAGRTAISDDEQALAELAGNLASRGGYDPVPELQDFQIGFVLVTPLGDDPEPAAAAVRARALESLDASSALAAESDSGYGTLWAYTELARTPEAQASRGGYGLGVLALQGAVLLAALLLAIPTRRRRRVVQTRSSLDEPAATTFDEDSDG</sequence>
<dbReference type="RefSeq" id="WP_258798498.1">
    <property type="nucleotide sequence ID" value="NZ_JANTHX010000007.1"/>
</dbReference>
<feature type="transmembrane region" description="Helical" evidence="1">
    <location>
        <begin position="247"/>
        <end position="268"/>
    </location>
</feature>
<feature type="transmembrane region" description="Helical" evidence="1">
    <location>
        <begin position="621"/>
        <end position="645"/>
    </location>
</feature>